<evidence type="ECO:0000256" key="1">
    <source>
        <dbReference type="ARBA" id="ARBA00022574"/>
    </source>
</evidence>
<dbReference type="PROSITE" id="PS50082">
    <property type="entry name" value="WD_REPEATS_2"/>
    <property type="match status" value="4"/>
</dbReference>
<evidence type="ECO:0000259" key="5">
    <source>
        <dbReference type="PROSITE" id="PS50104"/>
    </source>
</evidence>
<feature type="domain" description="TIR" evidence="5">
    <location>
        <begin position="9"/>
        <end position="132"/>
    </location>
</feature>
<feature type="repeat" description="WD" evidence="3">
    <location>
        <begin position="457"/>
        <end position="498"/>
    </location>
</feature>
<dbReference type="InterPro" id="IPR035897">
    <property type="entry name" value="Toll_tir_struct_dom_sf"/>
</dbReference>
<protein>
    <recommendedName>
        <fullName evidence="5">TIR domain-containing protein</fullName>
    </recommendedName>
</protein>
<dbReference type="PROSITE" id="PS00678">
    <property type="entry name" value="WD_REPEATS_1"/>
    <property type="match status" value="2"/>
</dbReference>
<dbReference type="SUPFAM" id="SSF50998">
    <property type="entry name" value="Quinoprotein alcohol dehydrogenase-like"/>
    <property type="match status" value="1"/>
</dbReference>
<dbReference type="InterPro" id="IPR019775">
    <property type="entry name" value="WD40_repeat_CS"/>
</dbReference>
<dbReference type="PROSITE" id="PS50294">
    <property type="entry name" value="WD_REPEATS_REGION"/>
    <property type="match status" value="4"/>
</dbReference>
<reference evidence="7" key="1">
    <citation type="submission" date="2015-10" db="EMBL/GenBank/DDBJ databases">
        <title>Complete genome sequence of Streptomyces ambofaciens DSM 40697.</title>
        <authorList>
            <person name="Thibessard A."/>
            <person name="Leblond P."/>
        </authorList>
    </citation>
    <scope>NUCLEOTIDE SEQUENCE [LARGE SCALE GENOMIC DNA]</scope>
    <source>
        <strain evidence="7">DSM 40697</strain>
    </source>
</reference>
<dbReference type="InterPro" id="IPR020472">
    <property type="entry name" value="WD40_PAC1"/>
</dbReference>
<keyword evidence="1 3" id="KW-0853">WD repeat</keyword>
<evidence type="ECO:0000256" key="3">
    <source>
        <dbReference type="PROSITE-ProRule" id="PRU00221"/>
    </source>
</evidence>
<reference evidence="6 7" key="2">
    <citation type="journal article" date="2016" name="Genome Announc.">
        <title>Complete Genome Sequence of Streptomyces ambofaciens DSM 40697, a Paradigm for Genome Plasticity Studies.</title>
        <authorList>
            <person name="Thibessard A."/>
            <person name="Leblond P."/>
        </authorList>
    </citation>
    <scope>NUCLEOTIDE SEQUENCE [LARGE SCALE GENOMIC DNA]</scope>
    <source>
        <strain evidence="6 7">DSM 40697</strain>
    </source>
</reference>
<dbReference type="Pfam" id="PF00400">
    <property type="entry name" value="WD40"/>
    <property type="match status" value="4"/>
</dbReference>
<feature type="repeat" description="WD" evidence="3">
    <location>
        <begin position="816"/>
        <end position="857"/>
    </location>
</feature>
<dbReference type="SUPFAM" id="SSF82171">
    <property type="entry name" value="DPP6 N-terminal domain-like"/>
    <property type="match status" value="1"/>
</dbReference>
<dbReference type="Gene3D" id="3.40.50.10140">
    <property type="entry name" value="Toll/interleukin-1 receptor homology (TIR) domain"/>
    <property type="match status" value="1"/>
</dbReference>
<feature type="repeat" description="WD" evidence="3">
    <location>
        <begin position="510"/>
        <end position="537"/>
    </location>
</feature>
<keyword evidence="4" id="KW-1133">Transmembrane helix</keyword>
<name>A0ABM6B615_STRAM</name>
<dbReference type="Proteomes" id="UP000076720">
    <property type="component" value="Chromosome"/>
</dbReference>
<dbReference type="EMBL" id="CP012949">
    <property type="protein sequence ID" value="ANB09294.1"/>
    <property type="molecule type" value="Genomic_DNA"/>
</dbReference>
<keyword evidence="7" id="KW-1185">Reference proteome</keyword>
<keyword evidence="4" id="KW-0472">Membrane</keyword>
<dbReference type="SUPFAM" id="SSF52200">
    <property type="entry name" value="Toll/Interleukin receptor TIR domain"/>
    <property type="match status" value="1"/>
</dbReference>
<sequence length="937" mass="99417">MEQAGERVHQHDVFISYSHQLDDGPATAFQAAVEHFGRPFYRSRDLRVFRDKTNLSASPHLWADIEKALGESAWLIVMASPLAAESPWVRKEIRWWLEHRSGDRILIALTAGTIAWDAERGEFDWERTDCLPRKELAGAFTQEPRWVDLTWLREHKRISPRHTRLVQAVAEFVAPVRGRSKAELIGAHLRRQLRFRQTVTAISVVLAVLLGIAVVAGVRANEESDRAAERQLVATSRQLVAEAASIQDSQPDLARQLLVQAYRMAPTAQAHGALVASAAIPDVLPTDGSSQGVAYCPSGGLLATAADDGVTLYGTDGNRRLGLVGTARGSATAVAFGQDCGVLAVGDAFGHVRLWSVSRADEPRLLTAVRPDDGGVGGLAFIGRTLRLAVITDGAVPHVVDFEKPDAEVTDSLPGTTLAGITETIAVSPDGTLVAASYEGGKVRLMSLTEEGGLTVESTTNSPSNALAFSPDGQFLAVGGEEDSARLWDVSDPSRPSPAALLGARSSLGVDSVAFSTSGRSLATGAGDGTIQLWDMSDPLRPAQGARLTGHSGRVKALAFAPDGRTLASAASDGATRAADGSDDLNGTVRLWRVAEAERSSSRVFLPDGHMSAQPFGKDGHVLALGSPSTLWWVDGAAQPHRLSTLTTFNQGGQQVSFAPDGRTLATGTPLKMWDTSDPLEPRELTTTALRQGADLVLFSPDGDLVAADEDDRLGLWSTGKDEPRRLALLPAATRSPAVFLDDGRSLATVTRARDAVQVWDVSTPSEPRKAATLRTGAARPTSLAASDGTLYVGDSHGAVTAWRVRGDRADRLGSSTRHTTAVEDLAVHPQGATAASGGADGSVRIWDVSGPENPRESAVLDVGAGTDGMAFSADGHTLAVSTGGATQMWEAEPSTIQQQLCAQSEPITREQWAQYLPDRTYSPPCVEPQPTVETSA</sequence>
<dbReference type="PRINTS" id="PR00320">
    <property type="entry name" value="GPROTEINBRPT"/>
</dbReference>
<evidence type="ECO:0000313" key="7">
    <source>
        <dbReference type="Proteomes" id="UP000076720"/>
    </source>
</evidence>
<dbReference type="RefSeq" id="WP_063483457.1">
    <property type="nucleotide sequence ID" value="NZ_CP012949.1"/>
</dbReference>
<feature type="repeat" description="WD" evidence="3">
    <location>
        <begin position="548"/>
        <end position="580"/>
    </location>
</feature>
<dbReference type="InterPro" id="IPR001680">
    <property type="entry name" value="WD40_rpt"/>
</dbReference>
<dbReference type="InterPro" id="IPR015943">
    <property type="entry name" value="WD40/YVTN_repeat-like_dom_sf"/>
</dbReference>
<dbReference type="Gene3D" id="2.130.10.10">
    <property type="entry name" value="YVTN repeat-like/Quinoprotein amine dehydrogenase"/>
    <property type="match status" value="4"/>
</dbReference>
<evidence type="ECO:0000313" key="6">
    <source>
        <dbReference type="EMBL" id="ANB09294.1"/>
    </source>
</evidence>
<accession>A0ABM6B615</accession>
<feature type="transmembrane region" description="Helical" evidence="4">
    <location>
        <begin position="199"/>
        <end position="218"/>
    </location>
</feature>
<dbReference type="InterPro" id="IPR011047">
    <property type="entry name" value="Quinoprotein_ADH-like_sf"/>
</dbReference>
<gene>
    <name evidence="6" type="ORF">SAM40697_5338</name>
</gene>
<evidence type="ECO:0000256" key="2">
    <source>
        <dbReference type="ARBA" id="ARBA00022737"/>
    </source>
</evidence>
<evidence type="ECO:0000256" key="4">
    <source>
        <dbReference type="SAM" id="Phobius"/>
    </source>
</evidence>
<dbReference type="Pfam" id="PF13676">
    <property type="entry name" value="TIR_2"/>
    <property type="match status" value="1"/>
</dbReference>
<organism evidence="6 7">
    <name type="scientific">Streptomyces ambofaciens</name>
    <dbReference type="NCBI Taxonomy" id="1889"/>
    <lineage>
        <taxon>Bacteria</taxon>
        <taxon>Bacillati</taxon>
        <taxon>Actinomycetota</taxon>
        <taxon>Actinomycetes</taxon>
        <taxon>Kitasatosporales</taxon>
        <taxon>Streptomycetaceae</taxon>
        <taxon>Streptomyces</taxon>
    </lineage>
</organism>
<dbReference type="PANTHER" id="PTHR19879:SF9">
    <property type="entry name" value="TRANSCRIPTION INITIATION FACTOR TFIID SUBUNIT 5"/>
    <property type="match status" value="1"/>
</dbReference>
<dbReference type="InterPro" id="IPR000157">
    <property type="entry name" value="TIR_dom"/>
</dbReference>
<dbReference type="SMART" id="SM00320">
    <property type="entry name" value="WD40"/>
    <property type="match status" value="8"/>
</dbReference>
<proteinExistence type="predicted"/>
<dbReference type="PROSITE" id="PS50104">
    <property type="entry name" value="TIR"/>
    <property type="match status" value="1"/>
</dbReference>
<dbReference type="SMART" id="SM00255">
    <property type="entry name" value="TIR"/>
    <property type="match status" value="1"/>
</dbReference>
<dbReference type="PANTHER" id="PTHR19879">
    <property type="entry name" value="TRANSCRIPTION INITIATION FACTOR TFIID"/>
    <property type="match status" value="1"/>
</dbReference>
<keyword evidence="2" id="KW-0677">Repeat</keyword>
<keyword evidence="4" id="KW-0812">Transmembrane</keyword>